<evidence type="ECO:0000256" key="1">
    <source>
        <dbReference type="ARBA" id="ARBA00001166"/>
    </source>
</evidence>
<dbReference type="PANTHER" id="PTHR13767:SF2">
    <property type="entry name" value="PSEUDOURIDYLATE SYNTHASE TRUB1"/>
    <property type="match status" value="1"/>
</dbReference>
<dbReference type="Pfam" id="PF01509">
    <property type="entry name" value="TruB_N"/>
    <property type="match status" value="1"/>
</dbReference>
<protein>
    <recommendedName>
        <fullName evidence="3">tRNA pseudouridine(55) synthase</fullName>
        <ecNumber evidence="3">5.4.99.25</ecNumber>
    </recommendedName>
</protein>
<evidence type="ECO:0000256" key="2">
    <source>
        <dbReference type="ARBA" id="ARBA00008999"/>
    </source>
</evidence>
<keyword evidence="8" id="KW-1185">Reference proteome</keyword>
<gene>
    <name evidence="7" type="ORF">BG006_010516</name>
</gene>
<comment type="caution">
    <text evidence="7">The sequence shown here is derived from an EMBL/GenBank/DDBJ whole genome shotgun (WGS) entry which is preliminary data.</text>
</comment>
<dbReference type="GO" id="GO:0160148">
    <property type="term" value="F:tRNA pseudouridine(55) synthase activity"/>
    <property type="evidence" value="ECO:0007669"/>
    <property type="project" value="UniProtKB-EC"/>
</dbReference>
<evidence type="ECO:0000313" key="7">
    <source>
        <dbReference type="EMBL" id="KAF9326029.1"/>
    </source>
</evidence>
<dbReference type="InterPro" id="IPR002501">
    <property type="entry name" value="PsdUridine_synth_N"/>
</dbReference>
<evidence type="ECO:0000256" key="4">
    <source>
        <dbReference type="ARBA" id="ARBA00022694"/>
    </source>
</evidence>
<dbReference type="InterPro" id="IPR014780">
    <property type="entry name" value="tRNA_psdUridine_synth_TruB"/>
</dbReference>
<dbReference type="GO" id="GO:0006400">
    <property type="term" value="P:tRNA modification"/>
    <property type="evidence" value="ECO:0007669"/>
    <property type="project" value="TreeGrafter"/>
</dbReference>
<dbReference type="AlphaFoldDB" id="A0A9P5VIJ6"/>
<dbReference type="EMBL" id="JAAAUY010000836">
    <property type="protein sequence ID" value="KAF9326029.1"/>
    <property type="molecule type" value="Genomic_DNA"/>
</dbReference>
<dbReference type="EC" id="5.4.99.25" evidence="3"/>
<reference evidence="7" key="1">
    <citation type="journal article" date="2020" name="Fungal Divers.">
        <title>Resolving the Mortierellaceae phylogeny through synthesis of multi-gene phylogenetics and phylogenomics.</title>
        <authorList>
            <person name="Vandepol N."/>
            <person name="Liber J."/>
            <person name="Desiro A."/>
            <person name="Na H."/>
            <person name="Kennedy M."/>
            <person name="Barry K."/>
            <person name="Grigoriev I.V."/>
            <person name="Miller A.N."/>
            <person name="O'Donnell K."/>
            <person name="Stajich J.E."/>
            <person name="Bonito G."/>
        </authorList>
    </citation>
    <scope>NUCLEOTIDE SEQUENCE</scope>
    <source>
        <strain evidence="7">NVP1</strain>
    </source>
</reference>
<organism evidence="7 8">
    <name type="scientific">Podila minutissima</name>
    <dbReference type="NCBI Taxonomy" id="64525"/>
    <lineage>
        <taxon>Eukaryota</taxon>
        <taxon>Fungi</taxon>
        <taxon>Fungi incertae sedis</taxon>
        <taxon>Mucoromycota</taxon>
        <taxon>Mortierellomycotina</taxon>
        <taxon>Mortierellomycetes</taxon>
        <taxon>Mortierellales</taxon>
        <taxon>Mortierellaceae</taxon>
        <taxon>Podila</taxon>
    </lineage>
</organism>
<comment type="catalytic activity">
    <reaction evidence="1">
        <text>a uridine in mRNA = a pseudouridine in mRNA</text>
        <dbReference type="Rhea" id="RHEA:56644"/>
        <dbReference type="Rhea" id="RHEA-COMP:14658"/>
        <dbReference type="Rhea" id="RHEA-COMP:14659"/>
        <dbReference type="ChEBI" id="CHEBI:65314"/>
        <dbReference type="ChEBI" id="CHEBI:65315"/>
    </reaction>
</comment>
<keyword evidence="4" id="KW-0819">tRNA processing</keyword>
<dbReference type="Gene3D" id="3.30.2350.10">
    <property type="entry name" value="Pseudouridine synthase"/>
    <property type="match status" value="1"/>
</dbReference>
<dbReference type="SUPFAM" id="SSF55120">
    <property type="entry name" value="Pseudouridine synthase"/>
    <property type="match status" value="1"/>
</dbReference>
<proteinExistence type="inferred from homology"/>
<evidence type="ECO:0000256" key="3">
    <source>
        <dbReference type="ARBA" id="ARBA00012787"/>
    </source>
</evidence>
<accession>A0A9P5VIJ6</accession>
<dbReference type="Proteomes" id="UP000696485">
    <property type="component" value="Unassembled WGS sequence"/>
</dbReference>
<feature type="domain" description="Pseudouridine synthase II N-terminal" evidence="6">
    <location>
        <begin position="55"/>
        <end position="106"/>
    </location>
</feature>
<evidence type="ECO:0000259" key="6">
    <source>
        <dbReference type="Pfam" id="PF01509"/>
    </source>
</evidence>
<keyword evidence="5" id="KW-0413">Isomerase</keyword>
<name>A0A9P5VIJ6_9FUNG</name>
<dbReference type="GO" id="GO:0003723">
    <property type="term" value="F:RNA binding"/>
    <property type="evidence" value="ECO:0007669"/>
    <property type="project" value="InterPro"/>
</dbReference>
<dbReference type="InterPro" id="IPR020103">
    <property type="entry name" value="PsdUridine_synth_cat_dom_sf"/>
</dbReference>
<dbReference type="GO" id="GO:0005634">
    <property type="term" value="C:nucleus"/>
    <property type="evidence" value="ECO:0007669"/>
    <property type="project" value="TreeGrafter"/>
</dbReference>
<dbReference type="GO" id="GO:1990481">
    <property type="term" value="P:mRNA pseudouridine synthesis"/>
    <property type="evidence" value="ECO:0007669"/>
    <property type="project" value="TreeGrafter"/>
</dbReference>
<evidence type="ECO:0000313" key="8">
    <source>
        <dbReference type="Proteomes" id="UP000696485"/>
    </source>
</evidence>
<sequence>MAPLTGIFAVSKPTGITSTTILDHLQHVCRLNKTHSLVQGVLSLDGSKRAKRGLVYIAEGRLGFSTATLDCTGSLVDTAPTEHITKDLLLKALDVFKGEIEQTPPLTLISDIAIRLGTVGHMTDLLRVEQSGYKLGGDATLEMGDCEDIDKVNSAIQAGNIIWDKSLEEVTTSNASE</sequence>
<dbReference type="PANTHER" id="PTHR13767">
    <property type="entry name" value="TRNA-PSEUDOURIDINE SYNTHASE"/>
    <property type="match status" value="1"/>
</dbReference>
<comment type="similarity">
    <text evidence="2">Belongs to the pseudouridine synthase TruB family.</text>
</comment>
<evidence type="ECO:0000256" key="5">
    <source>
        <dbReference type="ARBA" id="ARBA00023235"/>
    </source>
</evidence>